<accession>A0A6N2LB72</accession>
<feature type="compositionally biased region" description="Polar residues" evidence="1">
    <location>
        <begin position="24"/>
        <end position="36"/>
    </location>
</feature>
<feature type="region of interest" description="Disordered" evidence="1">
    <location>
        <begin position="1"/>
        <end position="39"/>
    </location>
</feature>
<dbReference type="AlphaFoldDB" id="A0A6N2LB72"/>
<dbReference type="EMBL" id="CAADRP010001335">
    <property type="protein sequence ID" value="VFU37830.1"/>
    <property type="molecule type" value="Genomic_DNA"/>
</dbReference>
<reference evidence="2" key="1">
    <citation type="submission" date="2019-03" db="EMBL/GenBank/DDBJ databases">
        <authorList>
            <person name="Mank J."/>
            <person name="Almeida P."/>
        </authorList>
    </citation>
    <scope>NUCLEOTIDE SEQUENCE</scope>
    <source>
        <strain evidence="2">78183</strain>
    </source>
</reference>
<protein>
    <submittedName>
        <fullName evidence="2">Uncharacterized protein</fullName>
    </submittedName>
</protein>
<organism evidence="2">
    <name type="scientific">Salix viminalis</name>
    <name type="common">Common osier</name>
    <name type="synonym">Basket willow</name>
    <dbReference type="NCBI Taxonomy" id="40686"/>
    <lineage>
        <taxon>Eukaryota</taxon>
        <taxon>Viridiplantae</taxon>
        <taxon>Streptophyta</taxon>
        <taxon>Embryophyta</taxon>
        <taxon>Tracheophyta</taxon>
        <taxon>Spermatophyta</taxon>
        <taxon>Magnoliopsida</taxon>
        <taxon>eudicotyledons</taxon>
        <taxon>Gunneridae</taxon>
        <taxon>Pentapetalae</taxon>
        <taxon>rosids</taxon>
        <taxon>fabids</taxon>
        <taxon>Malpighiales</taxon>
        <taxon>Salicaceae</taxon>
        <taxon>Saliceae</taxon>
        <taxon>Salix</taxon>
    </lineage>
</organism>
<gene>
    <name evidence="2" type="ORF">SVIM_LOCUS203053</name>
</gene>
<evidence type="ECO:0000313" key="2">
    <source>
        <dbReference type="EMBL" id="VFU37830.1"/>
    </source>
</evidence>
<sequence length="88" mass="9862">MSPFGGTTRPLQQPNNVRKHIHTQSRSQELASNRSETITHQEYHAIEPDLLRGENSNNFNMVTTCLLACKFGENNAGQFTKEKNMAGS</sequence>
<name>A0A6N2LB72_SALVM</name>
<proteinExistence type="predicted"/>
<evidence type="ECO:0000256" key="1">
    <source>
        <dbReference type="SAM" id="MobiDB-lite"/>
    </source>
</evidence>